<dbReference type="GO" id="GO:0005737">
    <property type="term" value="C:cytoplasm"/>
    <property type="evidence" value="ECO:0007669"/>
    <property type="project" value="TreeGrafter"/>
</dbReference>
<dbReference type="PANTHER" id="PTHR31010">
    <property type="entry name" value="RAN-SPECIFIC GTPASE-ACTIVATING PROTEIN 30-RELATED"/>
    <property type="match status" value="1"/>
</dbReference>
<proteinExistence type="predicted"/>
<feature type="region of interest" description="Disordered" evidence="1">
    <location>
        <begin position="357"/>
        <end position="407"/>
    </location>
</feature>
<dbReference type="GO" id="GO:0005634">
    <property type="term" value="C:nucleus"/>
    <property type="evidence" value="ECO:0007669"/>
    <property type="project" value="TreeGrafter"/>
</dbReference>
<dbReference type="AlphaFoldDB" id="A0A376B5S2"/>
<evidence type="ECO:0008006" key="4">
    <source>
        <dbReference type="Google" id="ProtNLM"/>
    </source>
</evidence>
<protein>
    <recommendedName>
        <fullName evidence="4">Ran-specific GTPase-activating protein 30</fullName>
    </recommendedName>
</protein>
<dbReference type="PANTHER" id="PTHR31010:SF2">
    <property type="entry name" value="RAN-SPECIFIC GTPASE-ACTIVATING PROTEIN 30"/>
    <property type="match status" value="1"/>
</dbReference>
<dbReference type="VEuPathDB" id="FungiDB:SCODWIG_01231"/>
<dbReference type="Pfam" id="PF05508">
    <property type="entry name" value="Ran-binding"/>
    <property type="match status" value="2"/>
</dbReference>
<reference evidence="3" key="1">
    <citation type="submission" date="2018-06" db="EMBL/GenBank/DDBJ databases">
        <authorList>
            <person name="Guldener U."/>
        </authorList>
    </citation>
    <scope>NUCLEOTIDE SEQUENCE [LARGE SCALE GENOMIC DNA]</scope>
    <source>
        <strain evidence="3">UTAD17</strain>
    </source>
</reference>
<gene>
    <name evidence="2" type="ORF">SCODWIG_01231</name>
</gene>
<name>A0A376B5S2_9ASCO</name>
<evidence type="ECO:0000313" key="3">
    <source>
        <dbReference type="Proteomes" id="UP000262825"/>
    </source>
</evidence>
<dbReference type="GO" id="GO:0030695">
    <property type="term" value="F:GTPase regulator activity"/>
    <property type="evidence" value="ECO:0007669"/>
    <property type="project" value="TreeGrafter"/>
</dbReference>
<accession>A0A376B5S2</accession>
<organism evidence="2 3">
    <name type="scientific">Saccharomycodes ludwigii</name>
    <dbReference type="NCBI Taxonomy" id="36035"/>
    <lineage>
        <taxon>Eukaryota</taxon>
        <taxon>Fungi</taxon>
        <taxon>Dikarya</taxon>
        <taxon>Ascomycota</taxon>
        <taxon>Saccharomycotina</taxon>
        <taxon>Saccharomycetes</taxon>
        <taxon>Saccharomycodales</taxon>
        <taxon>Saccharomycodaceae</taxon>
        <taxon>Saccharomycodes</taxon>
    </lineage>
</organism>
<dbReference type="EMBL" id="UFAJ01000147">
    <property type="protein sequence ID" value="SSD59470.1"/>
    <property type="molecule type" value="Genomic_DNA"/>
</dbReference>
<evidence type="ECO:0000313" key="2">
    <source>
        <dbReference type="EMBL" id="SSD59470.1"/>
    </source>
</evidence>
<sequence>MDQFINDAGSKAISFAIKSSVSYASSFALKKITKLLDDKINEKLLNPAVSAKKDSQAKVIDSVDDNTNFSGKYKNKNNNNEIYELKLLKNKLTIQFDIVANAMDLIKLVSLKSNTPTLNSTLRLIEPLQKDIQDFEIYLQQPNDNMDEVRVIIDKMKSFTRRIEEIIPLINLSLYTSGINLSTTMKISDVSPSLILNAAKYFSFENKKHTNNIGPIFEMSVFSVSSISDKILWKENMKRATITINKKENTEHSENMTKKCSKYQYDLTIKQNFDDGRYHNLNEEIVQTKKYDLNSLVKIYFNISGDLLNIPDFNDPVLVLKIKKEQNERHTDDSTYPTDDSNHEWIALGMYEEYEYSDSSSDLESQEESKNEHDETEDDNSSFKSVKSTLDPEEQDSVHTHPSVNGNNKGIMSVTLLEYILRLCKIQHLEQKSIFEINDEKLCFYLNEETGIVNDYKEQGKSVNSITSGITNLKI</sequence>
<evidence type="ECO:0000256" key="1">
    <source>
        <dbReference type="SAM" id="MobiDB-lite"/>
    </source>
</evidence>
<dbReference type="InterPro" id="IPR008812">
    <property type="entry name" value="Ran_GTP-bd-rel"/>
</dbReference>
<keyword evidence="3" id="KW-1185">Reference proteome</keyword>
<dbReference type="Proteomes" id="UP000262825">
    <property type="component" value="Unassembled WGS sequence"/>
</dbReference>